<dbReference type="EMBL" id="FNAJ01000019">
    <property type="protein sequence ID" value="SDF07475.1"/>
    <property type="molecule type" value="Genomic_DNA"/>
</dbReference>
<evidence type="ECO:0000313" key="5">
    <source>
        <dbReference type="Proteomes" id="UP000321224"/>
    </source>
</evidence>
<evidence type="ECO:0000313" key="2">
    <source>
        <dbReference type="EMBL" id="GEL72374.1"/>
    </source>
</evidence>
<dbReference type="Gene3D" id="2.70.70.10">
    <property type="entry name" value="Glucose Permease (Domain IIA)"/>
    <property type="match status" value="1"/>
</dbReference>
<dbReference type="CDD" id="cd12797">
    <property type="entry name" value="M23_peptidase"/>
    <property type="match status" value="1"/>
</dbReference>
<organism evidence="2 5">
    <name type="scientific">Myxococcus virescens</name>
    <dbReference type="NCBI Taxonomy" id="83456"/>
    <lineage>
        <taxon>Bacteria</taxon>
        <taxon>Pseudomonadati</taxon>
        <taxon>Myxococcota</taxon>
        <taxon>Myxococcia</taxon>
        <taxon>Myxococcales</taxon>
        <taxon>Cystobacterineae</taxon>
        <taxon>Myxococcaceae</taxon>
        <taxon>Myxococcus</taxon>
    </lineage>
</organism>
<dbReference type="InterPro" id="IPR050570">
    <property type="entry name" value="Cell_wall_metabolism_enzyme"/>
</dbReference>
<dbReference type="PANTHER" id="PTHR21666">
    <property type="entry name" value="PEPTIDASE-RELATED"/>
    <property type="match status" value="1"/>
</dbReference>
<proteinExistence type="predicted"/>
<dbReference type="Proteomes" id="UP000321224">
    <property type="component" value="Unassembled WGS sequence"/>
</dbReference>
<dbReference type="RefSeq" id="WP_090494647.1">
    <property type="nucleotide sequence ID" value="NZ_BJVY01000024.1"/>
</dbReference>
<evidence type="ECO:0000313" key="3">
    <source>
        <dbReference type="EMBL" id="SDF07475.1"/>
    </source>
</evidence>
<feature type="domain" description="M23ase beta-sheet core" evidence="1">
    <location>
        <begin position="69"/>
        <end position="166"/>
    </location>
</feature>
<evidence type="ECO:0000259" key="1">
    <source>
        <dbReference type="Pfam" id="PF01551"/>
    </source>
</evidence>
<dbReference type="Proteomes" id="UP000198717">
    <property type="component" value="Unassembled WGS sequence"/>
</dbReference>
<dbReference type="Pfam" id="PF01551">
    <property type="entry name" value="Peptidase_M23"/>
    <property type="match status" value="1"/>
</dbReference>
<evidence type="ECO:0000313" key="4">
    <source>
        <dbReference type="Proteomes" id="UP000198717"/>
    </source>
</evidence>
<dbReference type="Gene3D" id="2.120.10.70">
    <property type="entry name" value="Fucose-specific lectin"/>
    <property type="match status" value="1"/>
</dbReference>
<gene>
    <name evidence="2" type="ORF">MVI01_41580</name>
    <name evidence="3" type="ORF">SAMN04488504_11962</name>
</gene>
<reference evidence="3 4" key="1">
    <citation type="submission" date="2016-10" db="EMBL/GenBank/DDBJ databases">
        <authorList>
            <person name="Varghese N."/>
            <person name="Submissions S."/>
        </authorList>
    </citation>
    <scope>NUCLEOTIDE SEQUENCE [LARGE SCALE GENOMIC DNA]</scope>
    <source>
        <strain evidence="3 4">DSM 2260</strain>
    </source>
</reference>
<dbReference type="InterPro" id="IPR011055">
    <property type="entry name" value="Dup_hybrid_motif"/>
</dbReference>
<protein>
    <submittedName>
        <fullName evidence="3">Peptidase family M23</fullName>
    </submittedName>
</protein>
<dbReference type="InterPro" id="IPR006311">
    <property type="entry name" value="TAT_signal"/>
</dbReference>
<keyword evidence="4" id="KW-1185">Reference proteome</keyword>
<dbReference type="EMBL" id="BJVY01000024">
    <property type="protein sequence ID" value="GEL72374.1"/>
    <property type="molecule type" value="Genomic_DNA"/>
</dbReference>
<dbReference type="PANTHER" id="PTHR21666:SF270">
    <property type="entry name" value="MUREIN HYDROLASE ACTIVATOR ENVC"/>
    <property type="match status" value="1"/>
</dbReference>
<dbReference type="GO" id="GO:0004222">
    <property type="term" value="F:metalloendopeptidase activity"/>
    <property type="evidence" value="ECO:0007669"/>
    <property type="project" value="TreeGrafter"/>
</dbReference>
<dbReference type="SUPFAM" id="SSF51261">
    <property type="entry name" value="Duplicated hybrid motif"/>
    <property type="match status" value="1"/>
</dbReference>
<sequence length="452" mass="46882">MSPESRNPHQFSRRSLLRAGSVAAGFAAFGGSGLLIGTAHAAETIINPFAGYSISDGWWDHVNRGSLGGIDYVMGVGTPLPACASGQLLIDWNNGTGGYTATVVMANGMRSQYLHLSGFNGGERYVQQGEIVGYSGGAAGAPGSGSSTGPHLHWHLVTAGGTRVNPLDYVGAGSGGTGGGLPLEDRRLGHLGTAGGWAHMLSNLVLPGNTTYGAFSPGPGQSPRAMANIDGVMMLVYAGSNGWTTMSSGLAMDPGAPLNVLRTPANASAQIFTLEDGRLWHTFDGNGWKKFPSSVTVSGNCTFSMTANGTDLHGLFNDNGRLFHVWADGSGWHKGDTQVDMQPGADLVAVIQPDGSLQGLSLEFSRVHHIFGANGRWNRIPTTASLPTGTPIAGRAAYGWPQLVANHNGAITHVWGTSSGWMCVPTGQTTNPGRRLSLVPDVASAPLVGLTL</sequence>
<comment type="caution">
    <text evidence="2">The sequence shown here is derived from an EMBL/GenBank/DDBJ whole genome shotgun (WGS) entry which is preliminary data.</text>
</comment>
<dbReference type="PROSITE" id="PS51318">
    <property type="entry name" value="TAT"/>
    <property type="match status" value="1"/>
</dbReference>
<name>A0A511HG82_9BACT</name>
<reference evidence="2 5" key="2">
    <citation type="submission" date="2019-07" db="EMBL/GenBank/DDBJ databases">
        <title>Whole genome shotgun sequence of Myxococcus virescens NBRC 100334.</title>
        <authorList>
            <person name="Hosoyama A."/>
            <person name="Uohara A."/>
            <person name="Ohji S."/>
            <person name="Ichikawa N."/>
        </authorList>
    </citation>
    <scope>NUCLEOTIDE SEQUENCE [LARGE SCALE GENOMIC DNA]</scope>
    <source>
        <strain evidence="2 5">NBRC 100334</strain>
    </source>
</reference>
<accession>A0A511HG82</accession>
<dbReference type="InterPro" id="IPR016047">
    <property type="entry name" value="M23ase_b-sheet_dom"/>
</dbReference>
<dbReference type="AlphaFoldDB" id="A0A511HG82"/>